<feature type="non-terminal residue" evidence="3">
    <location>
        <position position="193"/>
    </location>
</feature>
<name>A0A939FFU4_9ACTN</name>
<protein>
    <submittedName>
        <fullName evidence="3">IucA/IucC family siderophore biosynthesis protein</fullName>
    </submittedName>
</protein>
<feature type="domain" description="Aerobactin siderophore biosynthesis IucA/IucC N-terminal" evidence="2">
    <location>
        <begin position="114"/>
        <end position="192"/>
    </location>
</feature>
<evidence type="ECO:0000313" key="3">
    <source>
        <dbReference type="EMBL" id="MBO0517918.1"/>
    </source>
</evidence>
<evidence type="ECO:0000313" key="4">
    <source>
        <dbReference type="Proteomes" id="UP000664167"/>
    </source>
</evidence>
<dbReference type="AlphaFoldDB" id="A0A939FFU4"/>
<dbReference type="PANTHER" id="PTHR34384">
    <property type="entry name" value="L-2,3-DIAMINOPROPANOATE--CITRATE LIGASE"/>
    <property type="match status" value="1"/>
</dbReference>
<evidence type="ECO:0000256" key="1">
    <source>
        <dbReference type="ARBA" id="ARBA00004924"/>
    </source>
</evidence>
<evidence type="ECO:0000259" key="2">
    <source>
        <dbReference type="Pfam" id="PF04183"/>
    </source>
</evidence>
<sequence>MLAAFAYEELIEPVPFTTPNAGDRHAMRLDDDSVLTFRARRGSYGHWHIAPDSIEVQGQPFGDPLQFLVRARRVLALDGATLGHLVRELTTTLAADARLDHTALSVADLVELGYAQLEGHQTGHPWLVLNKGRVGFSATDAARWTPEARRPSRLPWIAVSTALASYRGVSGLATPDRLYHRELDAPTRASFAA</sequence>
<dbReference type="InterPro" id="IPR037455">
    <property type="entry name" value="LucA/IucC-like"/>
</dbReference>
<dbReference type="Gene3D" id="3.30.310.280">
    <property type="match status" value="1"/>
</dbReference>
<accession>A0A939FFU4</accession>
<reference evidence="3" key="1">
    <citation type="submission" date="2021-03" db="EMBL/GenBank/DDBJ databases">
        <title>Streptomyces poriferae sp. nov., a novel marine sponge-derived Actinobacteria species with anti-MRSA activity.</title>
        <authorList>
            <person name="Sandoval-Powers M."/>
            <person name="Kralova S."/>
            <person name="Nguyen G.-S."/>
            <person name="Fawwal D."/>
            <person name="Degnes K."/>
            <person name="Klinkenberg G."/>
            <person name="Sletta H."/>
            <person name="Wentzel A."/>
            <person name="Liles M.R."/>
        </authorList>
    </citation>
    <scope>NUCLEOTIDE SEQUENCE</scope>
    <source>
        <strain evidence="3">DSM 41794</strain>
    </source>
</reference>
<dbReference type="PANTHER" id="PTHR34384:SF6">
    <property type="entry name" value="STAPHYLOFERRIN B SYNTHASE"/>
    <property type="match status" value="1"/>
</dbReference>
<comment type="pathway">
    <text evidence="1">Siderophore biosynthesis.</text>
</comment>
<dbReference type="InterPro" id="IPR007310">
    <property type="entry name" value="Aerobactin_biosyn_IucA/IucC_N"/>
</dbReference>
<organism evidence="3 4">
    <name type="scientific">Streptomyces beijiangensis</name>
    <dbReference type="NCBI Taxonomy" id="163361"/>
    <lineage>
        <taxon>Bacteria</taxon>
        <taxon>Bacillati</taxon>
        <taxon>Actinomycetota</taxon>
        <taxon>Actinomycetes</taxon>
        <taxon>Kitasatosporales</taxon>
        <taxon>Streptomycetaceae</taxon>
        <taxon>Streptomyces</taxon>
    </lineage>
</organism>
<proteinExistence type="predicted"/>
<dbReference type="Proteomes" id="UP000664167">
    <property type="component" value="Unassembled WGS sequence"/>
</dbReference>
<comment type="caution">
    <text evidence="3">The sequence shown here is derived from an EMBL/GenBank/DDBJ whole genome shotgun (WGS) entry which is preliminary data.</text>
</comment>
<keyword evidence="4" id="KW-1185">Reference proteome</keyword>
<dbReference type="Pfam" id="PF04183">
    <property type="entry name" value="IucA_IucC"/>
    <property type="match status" value="1"/>
</dbReference>
<gene>
    <name evidence="3" type="ORF">J0695_40230</name>
</gene>
<dbReference type="GO" id="GO:0019290">
    <property type="term" value="P:siderophore biosynthetic process"/>
    <property type="evidence" value="ECO:0007669"/>
    <property type="project" value="InterPro"/>
</dbReference>
<dbReference type="EMBL" id="JAFLRJ010000992">
    <property type="protein sequence ID" value="MBO0517918.1"/>
    <property type="molecule type" value="Genomic_DNA"/>
</dbReference>
<dbReference type="Gene3D" id="6.10.250.3370">
    <property type="match status" value="1"/>
</dbReference>